<feature type="transmembrane region" description="Helical" evidence="8">
    <location>
        <begin position="41"/>
        <end position="63"/>
    </location>
</feature>
<evidence type="ECO:0000259" key="9">
    <source>
        <dbReference type="Pfam" id="PF01769"/>
    </source>
</evidence>
<protein>
    <recommendedName>
        <fullName evidence="9">SLC41A/MgtE integral membrane domain-containing protein</fullName>
    </recommendedName>
</protein>
<dbReference type="InterPro" id="IPR006667">
    <property type="entry name" value="SLC41_membr_dom"/>
</dbReference>
<keyword evidence="7 8" id="KW-0472">Membrane</keyword>
<keyword evidence="3" id="KW-0813">Transport</keyword>
<reference evidence="10" key="1">
    <citation type="journal article" date="2014" name="Front. Microbiol.">
        <title>High frequency of phylogenetically diverse reductive dehalogenase-homologous genes in deep subseafloor sedimentary metagenomes.</title>
        <authorList>
            <person name="Kawai M."/>
            <person name="Futagami T."/>
            <person name="Toyoda A."/>
            <person name="Takaki Y."/>
            <person name="Nishi S."/>
            <person name="Hori S."/>
            <person name="Arai W."/>
            <person name="Tsubouchi T."/>
            <person name="Morono Y."/>
            <person name="Uchiyama I."/>
            <person name="Ito T."/>
            <person name="Fujiyama A."/>
            <person name="Inagaki F."/>
            <person name="Takami H."/>
        </authorList>
    </citation>
    <scope>NUCLEOTIDE SEQUENCE</scope>
    <source>
        <strain evidence="10">Expedition CK06-06</strain>
    </source>
</reference>
<comment type="caution">
    <text evidence="10">The sequence shown here is derived from an EMBL/GenBank/DDBJ whole genome shotgun (WGS) entry which is preliminary data.</text>
</comment>
<dbReference type="InterPro" id="IPR036739">
    <property type="entry name" value="SLC41_membr_dom_sf"/>
</dbReference>
<dbReference type="PANTHER" id="PTHR41394:SF5">
    <property type="entry name" value="SLC41A_MGTE INTEGRAL MEMBRANE DOMAIN-CONTAINING PROTEIN"/>
    <property type="match status" value="1"/>
</dbReference>
<dbReference type="GO" id="GO:0016020">
    <property type="term" value="C:membrane"/>
    <property type="evidence" value="ECO:0007669"/>
    <property type="project" value="UniProtKB-SubCell"/>
</dbReference>
<evidence type="ECO:0000256" key="7">
    <source>
        <dbReference type="ARBA" id="ARBA00023136"/>
    </source>
</evidence>
<name>X0YQJ8_9ZZZZ</name>
<feature type="transmembrane region" description="Helical" evidence="8">
    <location>
        <begin position="106"/>
        <end position="124"/>
    </location>
</feature>
<evidence type="ECO:0000256" key="2">
    <source>
        <dbReference type="ARBA" id="ARBA00009749"/>
    </source>
</evidence>
<keyword evidence="6 8" id="KW-1133">Transmembrane helix</keyword>
<feature type="domain" description="SLC41A/MgtE integral membrane" evidence="9">
    <location>
        <begin position="1"/>
        <end position="123"/>
    </location>
</feature>
<dbReference type="Pfam" id="PF01769">
    <property type="entry name" value="MgtE"/>
    <property type="match status" value="1"/>
</dbReference>
<evidence type="ECO:0000313" key="10">
    <source>
        <dbReference type="EMBL" id="GAG58544.1"/>
    </source>
</evidence>
<sequence>MPLVAALGGIAGNQTIAIIVREIAIGQADWISARKALLKEMLVGIGNGIIIGLILATISYLLMKNPYLGFILGLAIIANLFVAALLGTIIPLFLKLLRLDPALGSVNLLTMCTDTVGFLLFCGMRSGYKRHRLF</sequence>
<organism evidence="10">
    <name type="scientific">marine sediment metagenome</name>
    <dbReference type="NCBI Taxonomy" id="412755"/>
    <lineage>
        <taxon>unclassified sequences</taxon>
        <taxon>metagenomes</taxon>
        <taxon>ecological metagenomes</taxon>
    </lineage>
</organism>
<keyword evidence="4 8" id="KW-0812">Transmembrane</keyword>
<dbReference type="EMBL" id="BART01002238">
    <property type="protein sequence ID" value="GAG58544.1"/>
    <property type="molecule type" value="Genomic_DNA"/>
</dbReference>
<evidence type="ECO:0000256" key="4">
    <source>
        <dbReference type="ARBA" id="ARBA00022692"/>
    </source>
</evidence>
<evidence type="ECO:0000256" key="8">
    <source>
        <dbReference type="SAM" id="Phobius"/>
    </source>
</evidence>
<evidence type="ECO:0000256" key="3">
    <source>
        <dbReference type="ARBA" id="ARBA00022448"/>
    </source>
</evidence>
<dbReference type="SUPFAM" id="SSF161093">
    <property type="entry name" value="MgtE membrane domain-like"/>
    <property type="match status" value="1"/>
</dbReference>
<feature type="transmembrane region" description="Helical" evidence="8">
    <location>
        <begin position="70"/>
        <end position="94"/>
    </location>
</feature>
<keyword evidence="5" id="KW-0460">Magnesium</keyword>
<gene>
    <name evidence="10" type="ORF">S01H4_07003</name>
</gene>
<evidence type="ECO:0000256" key="5">
    <source>
        <dbReference type="ARBA" id="ARBA00022842"/>
    </source>
</evidence>
<dbReference type="Gene3D" id="1.10.357.20">
    <property type="entry name" value="SLC41 divalent cation transporters, integral membrane domain"/>
    <property type="match status" value="1"/>
</dbReference>
<comment type="subcellular location">
    <subcellularLocation>
        <location evidence="1">Membrane</location>
        <topology evidence="1">Multi-pass membrane protein</topology>
    </subcellularLocation>
</comment>
<proteinExistence type="inferred from homology"/>
<dbReference type="AlphaFoldDB" id="X0YQJ8"/>
<comment type="similarity">
    <text evidence="2">Belongs to the SLC41A transporter family.</text>
</comment>
<evidence type="ECO:0000256" key="6">
    <source>
        <dbReference type="ARBA" id="ARBA00022989"/>
    </source>
</evidence>
<dbReference type="GO" id="GO:0008324">
    <property type="term" value="F:monoatomic cation transmembrane transporter activity"/>
    <property type="evidence" value="ECO:0007669"/>
    <property type="project" value="InterPro"/>
</dbReference>
<dbReference type="PANTHER" id="PTHR41394">
    <property type="entry name" value="MAGNESIUM TRANSPORTER MGTE"/>
    <property type="match status" value="1"/>
</dbReference>
<accession>X0YQJ8</accession>
<evidence type="ECO:0000256" key="1">
    <source>
        <dbReference type="ARBA" id="ARBA00004141"/>
    </source>
</evidence>